<dbReference type="Gramene" id="Kaladp0057s0131.1.v1.1">
    <property type="protein sequence ID" value="Kaladp0057s0131.1.v1.1"/>
    <property type="gene ID" value="Kaladp0057s0131.v1.1"/>
</dbReference>
<dbReference type="SMART" id="SM00474">
    <property type="entry name" value="35EXOc"/>
    <property type="match status" value="1"/>
</dbReference>
<dbReference type="Proteomes" id="UP000594263">
    <property type="component" value="Unplaced"/>
</dbReference>
<dbReference type="InterPro" id="IPR036397">
    <property type="entry name" value="RNaseH_sf"/>
</dbReference>
<dbReference type="InterPro" id="IPR052408">
    <property type="entry name" value="Exonuclease_MUT-7-like"/>
</dbReference>
<dbReference type="PANTHER" id="PTHR47765:SF2">
    <property type="entry name" value="EXONUCLEASE MUT-7 HOMOLOG"/>
    <property type="match status" value="1"/>
</dbReference>
<name>A0A7N0U816_KALFE</name>
<dbReference type="AlphaFoldDB" id="A0A7N0U816"/>
<sequence length="581" mass="66358">AMSLDERDLKLCKDADKAREEWTITIHSFADLSHTPPIIFLYLLKECYLCGTWKAVKKFRSLQQQVHQALKNSPQPGPATFIAHCLYILPLYEAYAEGFSHLIVSSLRRHLKTGTTSADLQTAKALAAQLFIAIVNGRVVYDEKIAVKIVEAFDIQLTDIEKVICNSELIDSGHCDTARTFLERFISQLLESQSYSTVVSLLQHFSLRESSEPFLFRLIEEKEFKAADKWATFMGKPMLCLLVKEYVELNLMTNAYEILKKNNLRQEFPDVYHKCKESSLKKLAEKGCWDVAEAKTNNDRQLIEYLVYLAMEAGYAEKVDELCDKYSLEGFVKTIAPEACLLESQYLHLNELLSEDITWVDEVNGLLDATSYIEACKVVGLDCEWKPNFVKGSKPNKVSIMQLASEKKVFIFDLIKLYDDVPDTLDSCLVRILHSPRILKLGYNFQCDIKHLASSYGNLKCFRHYEMLLDIQNVFKEPRGGLSGLAKKILGVGLNKTRRNSNWEQRPLGPNQLEYAALDAVVLIHIFSHIRDHSHPITNRSAKRGWKSYIIPRMDNAKSNKNLGEKTKTETSFENPETDLD</sequence>
<dbReference type="GO" id="GO:0010587">
    <property type="term" value="P:miRNA catabolic process"/>
    <property type="evidence" value="ECO:0007669"/>
    <property type="project" value="EnsemblPlants"/>
</dbReference>
<protein>
    <recommendedName>
        <fullName evidence="2">3'-5' exonuclease domain-containing protein</fullName>
    </recommendedName>
</protein>
<dbReference type="InterPro" id="IPR002562">
    <property type="entry name" value="3'-5'_exonuclease_dom"/>
</dbReference>
<feature type="domain" description="3'-5' exonuclease" evidence="2">
    <location>
        <begin position="357"/>
        <end position="535"/>
    </location>
</feature>
<feature type="region of interest" description="Disordered" evidence="1">
    <location>
        <begin position="557"/>
        <end position="581"/>
    </location>
</feature>
<dbReference type="OMA" id="HNDPKPG"/>
<feature type="compositionally biased region" description="Basic and acidic residues" evidence="1">
    <location>
        <begin position="557"/>
        <end position="571"/>
    </location>
</feature>
<dbReference type="Pfam" id="PF01612">
    <property type="entry name" value="DNA_pol_A_exo1"/>
    <property type="match status" value="1"/>
</dbReference>
<organism evidence="3 4">
    <name type="scientific">Kalanchoe fedtschenkoi</name>
    <name type="common">Lavender scallops</name>
    <name type="synonym">South American air plant</name>
    <dbReference type="NCBI Taxonomy" id="63787"/>
    <lineage>
        <taxon>Eukaryota</taxon>
        <taxon>Viridiplantae</taxon>
        <taxon>Streptophyta</taxon>
        <taxon>Embryophyta</taxon>
        <taxon>Tracheophyta</taxon>
        <taxon>Spermatophyta</taxon>
        <taxon>Magnoliopsida</taxon>
        <taxon>eudicotyledons</taxon>
        <taxon>Gunneridae</taxon>
        <taxon>Pentapetalae</taxon>
        <taxon>Saxifragales</taxon>
        <taxon>Crassulaceae</taxon>
        <taxon>Kalanchoe</taxon>
    </lineage>
</organism>
<dbReference type="GO" id="GO:0010494">
    <property type="term" value="C:cytoplasmic stress granule"/>
    <property type="evidence" value="ECO:0007669"/>
    <property type="project" value="EnsemblPlants"/>
</dbReference>
<evidence type="ECO:0000313" key="3">
    <source>
        <dbReference type="EnsemblPlants" id="Kaladp0057s0131.1.v1.1"/>
    </source>
</evidence>
<dbReference type="EnsemblPlants" id="Kaladp0057s0131.1.v1.1">
    <property type="protein sequence ID" value="Kaladp0057s0131.1.v1.1"/>
    <property type="gene ID" value="Kaladp0057s0131.v1.1"/>
</dbReference>
<dbReference type="GO" id="GO:0008408">
    <property type="term" value="F:3'-5' exonuclease activity"/>
    <property type="evidence" value="ECO:0007669"/>
    <property type="project" value="InterPro"/>
</dbReference>
<evidence type="ECO:0000259" key="2">
    <source>
        <dbReference type="SMART" id="SM00474"/>
    </source>
</evidence>
<dbReference type="GO" id="GO:0030422">
    <property type="term" value="P:siRNA processing"/>
    <property type="evidence" value="ECO:0007669"/>
    <property type="project" value="EnsemblPlants"/>
</dbReference>
<proteinExistence type="predicted"/>
<dbReference type="SUPFAM" id="SSF53098">
    <property type="entry name" value="Ribonuclease H-like"/>
    <property type="match status" value="1"/>
</dbReference>
<evidence type="ECO:0000313" key="4">
    <source>
        <dbReference type="Proteomes" id="UP000594263"/>
    </source>
</evidence>
<dbReference type="InterPro" id="IPR012337">
    <property type="entry name" value="RNaseH-like_sf"/>
</dbReference>
<dbReference type="PANTHER" id="PTHR47765">
    <property type="entry name" value="3'-5' EXONUCLEASE DOMAIN-CONTAINING PROTEIN"/>
    <property type="match status" value="1"/>
</dbReference>
<accession>A0A7N0U816</accession>
<dbReference type="GO" id="GO:0003676">
    <property type="term" value="F:nucleic acid binding"/>
    <property type="evidence" value="ECO:0007669"/>
    <property type="project" value="InterPro"/>
</dbReference>
<keyword evidence="4" id="KW-1185">Reference proteome</keyword>
<evidence type="ECO:0000256" key="1">
    <source>
        <dbReference type="SAM" id="MobiDB-lite"/>
    </source>
</evidence>
<dbReference type="Gene3D" id="3.30.420.10">
    <property type="entry name" value="Ribonuclease H-like superfamily/Ribonuclease H"/>
    <property type="match status" value="1"/>
</dbReference>
<reference evidence="3" key="1">
    <citation type="submission" date="2021-01" db="UniProtKB">
        <authorList>
            <consortium name="EnsemblPlants"/>
        </authorList>
    </citation>
    <scope>IDENTIFICATION</scope>
</reference>